<gene>
    <name evidence="3" type="ORF">DSLASN_06710</name>
</gene>
<feature type="domain" description="Haem-binding uptake Tiki superfamily ChaN" evidence="2">
    <location>
        <begin position="51"/>
        <end position="278"/>
    </location>
</feature>
<evidence type="ECO:0000259" key="2">
    <source>
        <dbReference type="Pfam" id="PF04187"/>
    </source>
</evidence>
<keyword evidence="4" id="KW-1185">Reference proteome</keyword>
<dbReference type="CDD" id="cd14727">
    <property type="entry name" value="ChanN-like"/>
    <property type="match status" value="1"/>
</dbReference>
<feature type="compositionally biased region" description="Basic and acidic residues" evidence="1">
    <location>
        <begin position="206"/>
        <end position="215"/>
    </location>
</feature>
<proteinExistence type="predicted"/>
<dbReference type="Gene3D" id="3.40.50.11550">
    <property type="match status" value="1"/>
</dbReference>
<evidence type="ECO:0000256" key="1">
    <source>
        <dbReference type="SAM" id="MobiDB-lite"/>
    </source>
</evidence>
<organism evidence="3 4">
    <name type="scientific">Desulfoluna limicola</name>
    <dbReference type="NCBI Taxonomy" id="2810562"/>
    <lineage>
        <taxon>Bacteria</taxon>
        <taxon>Pseudomonadati</taxon>
        <taxon>Thermodesulfobacteriota</taxon>
        <taxon>Desulfobacteria</taxon>
        <taxon>Desulfobacterales</taxon>
        <taxon>Desulfolunaceae</taxon>
        <taxon>Desulfoluna</taxon>
    </lineage>
</organism>
<protein>
    <recommendedName>
        <fullName evidence="2">Haem-binding uptake Tiki superfamily ChaN domain-containing protein</fullName>
    </recommendedName>
</protein>
<sequence length="318" mass="35137">MTLHPMHAIFLSLVALLFTSGCKTLDTQAMEPPRYTIIGPDGSEVSQEALFEEALRADVVLVGETHDNPSAHHLEYALLKGLIERRTTKGKPPLVALSLEMLARDLQPVTDEYLTGLITELHFMAASRPWGNYSRSYRKMINLAKEKGAPVIAANAPRRYVNLVAREGKEALTRLSPEALGWIAPLPYKEASPVYRAKLKALEERFKEKNSEKPENPSPHGEIPAKKPSGINPDSQALWDATMAWSIAEARQKSPETLVMHITGAFHCEGGLGIPEHLALYAPSASVLIITIRPPQMGEPLPPFQSNLPVREYTVQTK</sequence>
<accession>A0ABN6EZC8</accession>
<evidence type="ECO:0000313" key="4">
    <source>
        <dbReference type="Proteomes" id="UP001320148"/>
    </source>
</evidence>
<dbReference type="InterPro" id="IPR007314">
    <property type="entry name" value="Cofac_haem-bd_dom"/>
</dbReference>
<dbReference type="Pfam" id="PF04187">
    <property type="entry name" value="Cofac_haem_bdg"/>
    <property type="match status" value="1"/>
</dbReference>
<dbReference type="RefSeq" id="WP_236891329.1">
    <property type="nucleotide sequence ID" value="NZ_AP024488.1"/>
</dbReference>
<feature type="region of interest" description="Disordered" evidence="1">
    <location>
        <begin position="206"/>
        <end position="232"/>
    </location>
</feature>
<evidence type="ECO:0000313" key="3">
    <source>
        <dbReference type="EMBL" id="BCS95039.1"/>
    </source>
</evidence>
<dbReference type="SUPFAM" id="SSF159501">
    <property type="entry name" value="EreA/ChaN-like"/>
    <property type="match status" value="1"/>
</dbReference>
<dbReference type="Proteomes" id="UP001320148">
    <property type="component" value="Chromosome"/>
</dbReference>
<reference evidence="3 4" key="1">
    <citation type="submission" date="2021-02" db="EMBL/GenBank/DDBJ databases">
        <title>Complete genome of Desulfoluna sp. strain ASN36.</title>
        <authorList>
            <person name="Takahashi A."/>
            <person name="Kojima H."/>
            <person name="Fukui M."/>
        </authorList>
    </citation>
    <scope>NUCLEOTIDE SEQUENCE [LARGE SCALE GENOMIC DNA]</scope>
    <source>
        <strain evidence="3 4">ASN36</strain>
    </source>
</reference>
<name>A0ABN6EZC8_9BACT</name>
<dbReference type="EMBL" id="AP024488">
    <property type="protein sequence ID" value="BCS95039.1"/>
    <property type="molecule type" value="Genomic_DNA"/>
</dbReference>